<reference evidence="2 3" key="1">
    <citation type="submission" date="2019-06" db="EMBL/GenBank/DDBJ databases">
        <title>Sequencing the genomes of 1000 actinobacteria strains.</title>
        <authorList>
            <person name="Klenk H.-P."/>
        </authorList>
    </citation>
    <scope>NUCLEOTIDE SEQUENCE [LARGE SCALE GENOMIC DNA]</scope>
    <source>
        <strain evidence="2 3">DSM 18607</strain>
    </source>
</reference>
<feature type="domain" description="NADP-dependent oxidoreductase" evidence="1">
    <location>
        <begin position="20"/>
        <end position="311"/>
    </location>
</feature>
<proteinExistence type="predicted"/>
<dbReference type="Proteomes" id="UP000317893">
    <property type="component" value="Unassembled WGS sequence"/>
</dbReference>
<evidence type="ECO:0000313" key="2">
    <source>
        <dbReference type="EMBL" id="TQJ07979.1"/>
    </source>
</evidence>
<organism evidence="2 3">
    <name type="scientific">Lapillicoccus jejuensis</name>
    <dbReference type="NCBI Taxonomy" id="402171"/>
    <lineage>
        <taxon>Bacteria</taxon>
        <taxon>Bacillati</taxon>
        <taxon>Actinomycetota</taxon>
        <taxon>Actinomycetes</taxon>
        <taxon>Micrococcales</taxon>
        <taxon>Intrasporangiaceae</taxon>
        <taxon>Lapillicoccus</taxon>
    </lineage>
</organism>
<dbReference type="InterPro" id="IPR036812">
    <property type="entry name" value="NAD(P)_OxRdtase_dom_sf"/>
</dbReference>
<dbReference type="InterPro" id="IPR044477">
    <property type="entry name" value="FDH-like"/>
</dbReference>
<sequence length="334" mass="35284">MTDLLDERRPVGPRGLPLPRLGLGTAPLGNLYRAVDDDTARGVLDTAWDLGVRHFDTAPHYGLGLAERRLGAALAGRPRDEVVVSTKVGRLLRPNPHPTGSDLAHVFEVPDDLTRVRDYSADGVRRSLEESLERMGLDRVDVVYVHDPDDHLDQAVAEAVPALAALRDEGVVGAVGAGMNQGPALERIVRESDVDVVMLAGRWTLLDRSGLPLLETCAERGVAVVAAAPYNSGILATDTPPADAHFDYGPAGPQLVARAHELAALAAAHGTRLPHAALHFPPRHPSVAAVVAGAADPDQVRALVEGARATVPPAFWAAADPTDPRPTARTGDPS</sequence>
<dbReference type="Pfam" id="PF00248">
    <property type="entry name" value="Aldo_ket_red"/>
    <property type="match status" value="1"/>
</dbReference>
<dbReference type="PANTHER" id="PTHR42686">
    <property type="entry name" value="GH17980P-RELATED"/>
    <property type="match status" value="1"/>
</dbReference>
<dbReference type="EMBL" id="VFMN01000001">
    <property type="protein sequence ID" value="TQJ07979.1"/>
    <property type="molecule type" value="Genomic_DNA"/>
</dbReference>
<evidence type="ECO:0000313" key="3">
    <source>
        <dbReference type="Proteomes" id="UP000317893"/>
    </source>
</evidence>
<dbReference type="AlphaFoldDB" id="A0A542DY48"/>
<dbReference type="CDD" id="cd19162">
    <property type="entry name" value="AKR_FDH"/>
    <property type="match status" value="1"/>
</dbReference>
<accession>A0A542DY48</accession>
<comment type="caution">
    <text evidence="2">The sequence shown here is derived from an EMBL/GenBank/DDBJ whole genome shotgun (WGS) entry which is preliminary data.</text>
</comment>
<evidence type="ECO:0000259" key="1">
    <source>
        <dbReference type="Pfam" id="PF00248"/>
    </source>
</evidence>
<dbReference type="PANTHER" id="PTHR42686:SF1">
    <property type="entry name" value="GH17980P-RELATED"/>
    <property type="match status" value="1"/>
</dbReference>
<dbReference type="GO" id="GO:0005829">
    <property type="term" value="C:cytosol"/>
    <property type="evidence" value="ECO:0007669"/>
    <property type="project" value="TreeGrafter"/>
</dbReference>
<dbReference type="GO" id="GO:0016491">
    <property type="term" value="F:oxidoreductase activity"/>
    <property type="evidence" value="ECO:0007669"/>
    <property type="project" value="InterPro"/>
</dbReference>
<dbReference type="SUPFAM" id="SSF51430">
    <property type="entry name" value="NAD(P)-linked oxidoreductase"/>
    <property type="match status" value="1"/>
</dbReference>
<keyword evidence="3" id="KW-1185">Reference proteome</keyword>
<dbReference type="InterPro" id="IPR020471">
    <property type="entry name" value="AKR"/>
</dbReference>
<protein>
    <submittedName>
        <fullName evidence="2">D-threo-aldose 1-dehydrogenase</fullName>
    </submittedName>
</protein>
<dbReference type="Gene3D" id="3.20.20.100">
    <property type="entry name" value="NADP-dependent oxidoreductase domain"/>
    <property type="match status" value="1"/>
</dbReference>
<name>A0A542DY48_9MICO</name>
<gene>
    <name evidence="2" type="ORF">FB458_1055</name>
</gene>
<dbReference type="RefSeq" id="WP_246061077.1">
    <property type="nucleotide sequence ID" value="NZ_BAAAPR010000002.1"/>
</dbReference>
<dbReference type="InterPro" id="IPR023210">
    <property type="entry name" value="NADP_OxRdtase_dom"/>
</dbReference>